<dbReference type="GO" id="GO:0034045">
    <property type="term" value="C:phagophore assembly site membrane"/>
    <property type="evidence" value="ECO:0007669"/>
    <property type="project" value="UniProtKB-SubCell"/>
</dbReference>
<dbReference type="SMART" id="SM00220">
    <property type="entry name" value="S_TKc"/>
    <property type="match status" value="1"/>
</dbReference>
<evidence type="ECO:0000256" key="7">
    <source>
        <dbReference type="ARBA" id="ARBA00022840"/>
    </source>
</evidence>
<protein>
    <recommendedName>
        <fullName evidence="2">non-specific serine/threonine protein kinase</fullName>
        <ecNumber evidence="2">2.7.11.1</ecNumber>
    </recommendedName>
    <alternativeName>
        <fullName evidence="9">Autophagy-related protein 1</fullName>
    </alternativeName>
</protein>
<feature type="domain" description="Protein kinase" evidence="14">
    <location>
        <begin position="29"/>
        <end position="309"/>
    </location>
</feature>
<evidence type="ECO:0000256" key="2">
    <source>
        <dbReference type="ARBA" id="ARBA00012513"/>
    </source>
</evidence>
<dbReference type="Pfam" id="PF00069">
    <property type="entry name" value="Pkinase"/>
    <property type="match status" value="2"/>
</dbReference>
<dbReference type="GO" id="GO:0005524">
    <property type="term" value="F:ATP binding"/>
    <property type="evidence" value="ECO:0007669"/>
    <property type="project" value="UniProtKB-UniRule"/>
</dbReference>
<evidence type="ECO:0000256" key="9">
    <source>
        <dbReference type="ARBA" id="ARBA00030237"/>
    </source>
</evidence>
<keyword evidence="8" id="KW-0072">Autophagy</keyword>
<evidence type="ECO:0000256" key="10">
    <source>
        <dbReference type="ARBA" id="ARBA00047899"/>
    </source>
</evidence>
<evidence type="ECO:0000256" key="8">
    <source>
        <dbReference type="ARBA" id="ARBA00023006"/>
    </source>
</evidence>
<gene>
    <name evidence="15" type="ORF">LTR62_001846</name>
</gene>
<evidence type="ECO:0000256" key="6">
    <source>
        <dbReference type="ARBA" id="ARBA00022777"/>
    </source>
</evidence>
<dbReference type="PROSITE" id="PS00107">
    <property type="entry name" value="PROTEIN_KINASE_ATP"/>
    <property type="match status" value="1"/>
</dbReference>
<accession>A0AAN7T8R5</accession>
<dbReference type="PROSITE" id="PS00108">
    <property type="entry name" value="PROTEIN_KINASE_ST"/>
    <property type="match status" value="1"/>
</dbReference>
<dbReference type="EMBL" id="JAVRRL010000140">
    <property type="protein sequence ID" value="KAK5107098.1"/>
    <property type="molecule type" value="Genomic_DNA"/>
</dbReference>
<comment type="subcellular location">
    <subcellularLocation>
        <location evidence="1">Preautophagosomal structure membrane</location>
        <topology evidence="1">Peripheral membrane protein</topology>
    </subcellularLocation>
</comment>
<keyword evidence="4" id="KW-0808">Transferase</keyword>
<evidence type="ECO:0000256" key="3">
    <source>
        <dbReference type="ARBA" id="ARBA00022527"/>
    </source>
</evidence>
<dbReference type="Proteomes" id="UP001310890">
    <property type="component" value="Unassembled WGS sequence"/>
</dbReference>
<reference evidence="15" key="1">
    <citation type="submission" date="2023-08" db="EMBL/GenBank/DDBJ databases">
        <title>Black Yeasts Isolated from many extreme environments.</title>
        <authorList>
            <person name="Coleine C."/>
            <person name="Stajich J.E."/>
            <person name="Selbmann L."/>
        </authorList>
    </citation>
    <scope>NUCLEOTIDE SEQUENCE</scope>
    <source>
        <strain evidence="15">CCFEE 5401</strain>
    </source>
</reference>
<dbReference type="SUPFAM" id="SSF56112">
    <property type="entry name" value="Protein kinase-like (PK-like)"/>
    <property type="match status" value="1"/>
</dbReference>
<comment type="similarity">
    <text evidence="13">Belongs to the protein kinase superfamily.</text>
</comment>
<dbReference type="PROSITE" id="PS50011">
    <property type="entry name" value="PROTEIN_KINASE_DOM"/>
    <property type="match status" value="1"/>
</dbReference>
<evidence type="ECO:0000259" key="14">
    <source>
        <dbReference type="PROSITE" id="PS50011"/>
    </source>
</evidence>
<organism evidence="15 16">
    <name type="scientific">Meristemomyces frigidus</name>
    <dbReference type="NCBI Taxonomy" id="1508187"/>
    <lineage>
        <taxon>Eukaryota</taxon>
        <taxon>Fungi</taxon>
        <taxon>Dikarya</taxon>
        <taxon>Ascomycota</taxon>
        <taxon>Pezizomycotina</taxon>
        <taxon>Dothideomycetes</taxon>
        <taxon>Dothideomycetidae</taxon>
        <taxon>Mycosphaerellales</taxon>
        <taxon>Teratosphaeriaceae</taxon>
        <taxon>Meristemomyces</taxon>
    </lineage>
</organism>
<dbReference type="CDD" id="cd13993">
    <property type="entry name" value="STKc_Pat1_like"/>
    <property type="match status" value="1"/>
</dbReference>
<dbReference type="GO" id="GO:0004674">
    <property type="term" value="F:protein serine/threonine kinase activity"/>
    <property type="evidence" value="ECO:0007669"/>
    <property type="project" value="UniProtKB-KW"/>
</dbReference>
<evidence type="ECO:0000313" key="15">
    <source>
        <dbReference type="EMBL" id="KAK5107098.1"/>
    </source>
</evidence>
<comment type="catalytic activity">
    <reaction evidence="11">
        <text>L-seryl-[protein] + ATP = O-phospho-L-seryl-[protein] + ADP + H(+)</text>
        <dbReference type="Rhea" id="RHEA:17989"/>
        <dbReference type="Rhea" id="RHEA-COMP:9863"/>
        <dbReference type="Rhea" id="RHEA-COMP:11604"/>
        <dbReference type="ChEBI" id="CHEBI:15378"/>
        <dbReference type="ChEBI" id="CHEBI:29999"/>
        <dbReference type="ChEBI" id="CHEBI:30616"/>
        <dbReference type="ChEBI" id="CHEBI:83421"/>
        <dbReference type="ChEBI" id="CHEBI:456216"/>
        <dbReference type="EC" id="2.7.11.1"/>
    </reaction>
</comment>
<dbReference type="InterPro" id="IPR008271">
    <property type="entry name" value="Ser/Thr_kinase_AS"/>
</dbReference>
<evidence type="ECO:0000256" key="4">
    <source>
        <dbReference type="ARBA" id="ARBA00022679"/>
    </source>
</evidence>
<keyword evidence="3 13" id="KW-0723">Serine/threonine-protein kinase</keyword>
<evidence type="ECO:0000256" key="1">
    <source>
        <dbReference type="ARBA" id="ARBA00004623"/>
    </source>
</evidence>
<comment type="catalytic activity">
    <reaction evidence="10">
        <text>L-threonyl-[protein] + ATP = O-phospho-L-threonyl-[protein] + ADP + H(+)</text>
        <dbReference type="Rhea" id="RHEA:46608"/>
        <dbReference type="Rhea" id="RHEA-COMP:11060"/>
        <dbReference type="Rhea" id="RHEA-COMP:11605"/>
        <dbReference type="ChEBI" id="CHEBI:15378"/>
        <dbReference type="ChEBI" id="CHEBI:30013"/>
        <dbReference type="ChEBI" id="CHEBI:30616"/>
        <dbReference type="ChEBI" id="CHEBI:61977"/>
        <dbReference type="ChEBI" id="CHEBI:456216"/>
        <dbReference type="EC" id="2.7.11.1"/>
    </reaction>
</comment>
<dbReference type="PANTHER" id="PTHR24348:SF22">
    <property type="entry name" value="NON-SPECIFIC SERINE_THREONINE PROTEIN KINASE"/>
    <property type="match status" value="1"/>
</dbReference>
<dbReference type="InterPro" id="IPR045269">
    <property type="entry name" value="Atg1-like"/>
</dbReference>
<dbReference type="EC" id="2.7.11.1" evidence="2"/>
<dbReference type="PANTHER" id="PTHR24348">
    <property type="entry name" value="SERINE/THREONINE-PROTEIN KINASE UNC-51-RELATED"/>
    <property type="match status" value="1"/>
</dbReference>
<dbReference type="InterPro" id="IPR000719">
    <property type="entry name" value="Prot_kinase_dom"/>
</dbReference>
<evidence type="ECO:0000256" key="11">
    <source>
        <dbReference type="ARBA" id="ARBA00048679"/>
    </source>
</evidence>
<dbReference type="GO" id="GO:0010506">
    <property type="term" value="P:regulation of autophagy"/>
    <property type="evidence" value="ECO:0007669"/>
    <property type="project" value="InterPro"/>
</dbReference>
<comment type="caution">
    <text evidence="15">The sequence shown here is derived from an EMBL/GenBank/DDBJ whole genome shotgun (WGS) entry which is preliminary data.</text>
</comment>
<dbReference type="InterPro" id="IPR017441">
    <property type="entry name" value="Protein_kinase_ATP_BS"/>
</dbReference>
<proteinExistence type="inferred from homology"/>
<dbReference type="GO" id="GO:0000045">
    <property type="term" value="P:autophagosome assembly"/>
    <property type="evidence" value="ECO:0007669"/>
    <property type="project" value="TreeGrafter"/>
</dbReference>
<dbReference type="GO" id="GO:0005829">
    <property type="term" value="C:cytosol"/>
    <property type="evidence" value="ECO:0007669"/>
    <property type="project" value="TreeGrafter"/>
</dbReference>
<dbReference type="InterPro" id="IPR011009">
    <property type="entry name" value="Kinase-like_dom_sf"/>
</dbReference>
<keyword evidence="6" id="KW-0418">Kinase</keyword>
<dbReference type="GO" id="GO:0005776">
    <property type="term" value="C:autophagosome"/>
    <property type="evidence" value="ECO:0007669"/>
    <property type="project" value="TreeGrafter"/>
</dbReference>
<evidence type="ECO:0000256" key="13">
    <source>
        <dbReference type="RuleBase" id="RU000304"/>
    </source>
</evidence>
<dbReference type="AlphaFoldDB" id="A0AAN7T8R5"/>
<evidence type="ECO:0000313" key="16">
    <source>
        <dbReference type="Proteomes" id="UP001310890"/>
    </source>
</evidence>
<dbReference type="Gene3D" id="1.10.510.10">
    <property type="entry name" value="Transferase(Phosphotransferase) domain 1"/>
    <property type="match status" value="1"/>
</dbReference>
<evidence type="ECO:0000256" key="5">
    <source>
        <dbReference type="ARBA" id="ARBA00022741"/>
    </source>
</evidence>
<feature type="binding site" evidence="12">
    <location>
        <position position="58"/>
    </location>
    <ligand>
        <name>ATP</name>
        <dbReference type="ChEBI" id="CHEBI:30616"/>
    </ligand>
</feature>
<sequence>MYPTPPASPTPSGSCASDDNIGQILAGRIELTSVLGVGAYGTVYKARDVETNVEYAVKALNKAGLDPHQRTFQDREIQFHYQASQHHNIVSMIQILDHPDCTYVVLEYCPEGDLFAKITEEGHYIGDDYKAQSVFLQILDAVRHCHANGIYHRDLKPENVLVKDNGWTVKLADFGLATQDRVTADFGCGSTFYMSPGASCRKVRARFVVVADPRSSECQQANPGPNACYASAPNDVWSLGVILVNLTCGRNPWKRASGDDSTFKAFMRDRNFLQTILPISTELNYILQRIFEPDPRRRISLTELRHLILCCSRFGQQTAPCSSTPPTPPYSPAVQTVQTLTTSGAGIMDIPPMDPLPGLRYPLISTAPPQQAPTVIFNHGLASPPSSNAGSPQFNPCTFAPKPSVIPPAVGFSFVAPGGTAPSFPAWPKCGQFVPSFHLPRTACFWNQFVY</sequence>
<name>A0AAN7T8R5_9PEZI</name>
<keyword evidence="5 12" id="KW-0547">Nucleotide-binding</keyword>
<keyword evidence="7 12" id="KW-0067">ATP-binding</keyword>
<evidence type="ECO:0000256" key="12">
    <source>
        <dbReference type="PROSITE-ProRule" id="PRU10141"/>
    </source>
</evidence>